<dbReference type="FunFam" id="1.10.220.10:FF:000006">
    <property type="entry name" value="Annexin"/>
    <property type="match status" value="1"/>
</dbReference>
<dbReference type="GO" id="GO:0001786">
    <property type="term" value="F:phosphatidylserine binding"/>
    <property type="evidence" value="ECO:0007669"/>
    <property type="project" value="TreeGrafter"/>
</dbReference>
<reference evidence="6 7" key="1">
    <citation type="submission" date="2019-07" db="EMBL/GenBank/DDBJ databases">
        <title>De Novo Assembly of kiwifruit Actinidia rufa.</title>
        <authorList>
            <person name="Sugita-Konishi S."/>
            <person name="Sato K."/>
            <person name="Mori E."/>
            <person name="Abe Y."/>
            <person name="Kisaki G."/>
            <person name="Hamano K."/>
            <person name="Suezawa K."/>
            <person name="Otani M."/>
            <person name="Fukuda T."/>
            <person name="Manabe T."/>
            <person name="Gomi K."/>
            <person name="Tabuchi M."/>
            <person name="Akimitsu K."/>
            <person name="Kataoka I."/>
        </authorList>
    </citation>
    <scope>NUCLEOTIDE SEQUENCE [LARGE SCALE GENOMIC DNA]</scope>
    <source>
        <strain evidence="7">cv. Fuchu</strain>
    </source>
</reference>
<keyword evidence="2" id="KW-0677">Repeat</keyword>
<dbReference type="AlphaFoldDB" id="A0A7J0FVL0"/>
<gene>
    <name evidence="6" type="ORF">Acr_15g0012220</name>
</gene>
<keyword evidence="3" id="KW-0106">Calcium</keyword>
<accession>A0A7J0FVL0</accession>
<dbReference type="Pfam" id="PF00191">
    <property type="entry name" value="Annexin"/>
    <property type="match status" value="3"/>
</dbReference>
<keyword evidence="1" id="KW-0479">Metal-binding</keyword>
<dbReference type="InterPro" id="IPR037104">
    <property type="entry name" value="Annexin_sf"/>
</dbReference>
<dbReference type="Gene3D" id="1.10.220.10">
    <property type="entry name" value="Annexin"/>
    <property type="match status" value="3"/>
</dbReference>
<dbReference type="SMART" id="SM00335">
    <property type="entry name" value="ANX"/>
    <property type="match status" value="3"/>
</dbReference>
<proteinExistence type="predicted"/>
<dbReference type="InterPro" id="IPR001464">
    <property type="entry name" value="Annexin"/>
</dbReference>
<dbReference type="Proteomes" id="UP000585474">
    <property type="component" value="Unassembled WGS sequence"/>
</dbReference>
<dbReference type="PROSITE" id="PS51897">
    <property type="entry name" value="ANNEXIN_2"/>
    <property type="match status" value="2"/>
</dbReference>
<dbReference type="InterPro" id="IPR018502">
    <property type="entry name" value="Annexin_repeat"/>
</dbReference>
<dbReference type="SUPFAM" id="SSF47874">
    <property type="entry name" value="Annexin"/>
    <property type="match status" value="1"/>
</dbReference>
<comment type="caution">
    <text evidence="6">The sequence shown here is derived from an EMBL/GenBank/DDBJ whole genome shotgun (WGS) entry which is preliminary data.</text>
</comment>
<protein>
    <recommendedName>
        <fullName evidence="8">Annexin 4</fullName>
    </recommendedName>
</protein>
<dbReference type="EMBL" id="BJWL01000015">
    <property type="protein sequence ID" value="GFZ02614.1"/>
    <property type="molecule type" value="Genomic_DNA"/>
</dbReference>
<dbReference type="OrthoDB" id="37886at2759"/>
<dbReference type="GO" id="GO:0009408">
    <property type="term" value="P:response to heat"/>
    <property type="evidence" value="ECO:0007669"/>
    <property type="project" value="TreeGrafter"/>
</dbReference>
<keyword evidence="4" id="KW-0041">Annexin</keyword>
<evidence type="ECO:0000313" key="7">
    <source>
        <dbReference type="Proteomes" id="UP000585474"/>
    </source>
</evidence>
<evidence type="ECO:0000256" key="2">
    <source>
        <dbReference type="ARBA" id="ARBA00022737"/>
    </source>
</evidence>
<evidence type="ECO:0008006" key="8">
    <source>
        <dbReference type="Google" id="ProtNLM"/>
    </source>
</evidence>
<dbReference type="PANTHER" id="PTHR10502">
    <property type="entry name" value="ANNEXIN"/>
    <property type="match status" value="1"/>
</dbReference>
<dbReference type="PANTHER" id="PTHR10502:SF196">
    <property type="entry name" value="ANNEXIN D4"/>
    <property type="match status" value="1"/>
</dbReference>
<dbReference type="FunFam" id="1.10.220.10:FF:000021">
    <property type="entry name" value="annexin D4"/>
    <property type="match status" value="1"/>
</dbReference>
<dbReference type="FunFam" id="1.10.220.10:FF:000014">
    <property type="entry name" value="annexin D4"/>
    <property type="match status" value="1"/>
</dbReference>
<dbReference type="GO" id="GO:0005509">
    <property type="term" value="F:calcium ion binding"/>
    <property type="evidence" value="ECO:0007669"/>
    <property type="project" value="InterPro"/>
</dbReference>
<dbReference type="GO" id="GO:0005886">
    <property type="term" value="C:plasma membrane"/>
    <property type="evidence" value="ECO:0007669"/>
    <property type="project" value="TreeGrafter"/>
</dbReference>
<dbReference type="GO" id="GO:0005544">
    <property type="term" value="F:calcium-dependent phospholipid binding"/>
    <property type="evidence" value="ECO:0007669"/>
    <property type="project" value="UniProtKB-KW"/>
</dbReference>
<keyword evidence="7" id="KW-1185">Reference proteome</keyword>
<organism evidence="6 7">
    <name type="scientific">Actinidia rufa</name>
    <dbReference type="NCBI Taxonomy" id="165716"/>
    <lineage>
        <taxon>Eukaryota</taxon>
        <taxon>Viridiplantae</taxon>
        <taxon>Streptophyta</taxon>
        <taxon>Embryophyta</taxon>
        <taxon>Tracheophyta</taxon>
        <taxon>Spermatophyta</taxon>
        <taxon>Magnoliopsida</taxon>
        <taxon>eudicotyledons</taxon>
        <taxon>Gunneridae</taxon>
        <taxon>Pentapetalae</taxon>
        <taxon>asterids</taxon>
        <taxon>Ericales</taxon>
        <taxon>Actinidiaceae</taxon>
        <taxon>Actinidia</taxon>
    </lineage>
</organism>
<dbReference type="GO" id="GO:0009651">
    <property type="term" value="P:response to salt stress"/>
    <property type="evidence" value="ECO:0007669"/>
    <property type="project" value="TreeGrafter"/>
</dbReference>
<name>A0A7J0FVL0_9ERIC</name>
<evidence type="ECO:0000256" key="3">
    <source>
        <dbReference type="ARBA" id="ARBA00022837"/>
    </source>
</evidence>
<dbReference type="GO" id="GO:0005737">
    <property type="term" value="C:cytoplasm"/>
    <property type="evidence" value="ECO:0007669"/>
    <property type="project" value="TreeGrafter"/>
</dbReference>
<evidence type="ECO:0000256" key="1">
    <source>
        <dbReference type="ARBA" id="ARBA00022723"/>
    </source>
</evidence>
<evidence type="ECO:0000313" key="6">
    <source>
        <dbReference type="EMBL" id="GFZ02614.1"/>
    </source>
</evidence>
<dbReference type="GO" id="GO:0009409">
    <property type="term" value="P:response to cold"/>
    <property type="evidence" value="ECO:0007669"/>
    <property type="project" value="TreeGrafter"/>
</dbReference>
<dbReference type="GO" id="GO:0009414">
    <property type="term" value="P:response to water deprivation"/>
    <property type="evidence" value="ECO:0007669"/>
    <property type="project" value="TreeGrafter"/>
</dbReference>
<evidence type="ECO:0000256" key="4">
    <source>
        <dbReference type="ARBA" id="ARBA00023216"/>
    </source>
</evidence>
<dbReference type="PRINTS" id="PR00196">
    <property type="entry name" value="ANNEXIN"/>
</dbReference>
<sequence>MAVANEMGAITKAFSGFGVDEKSLITVLGKWHPEQTKSFRKASQFFIQDERLFERWIDKHVEQLKIEFLRFKSAVVLWTMHPWERDARLIKDAVIDGQKSTNVIVEIACTRSCDDLFGARKAYHSLFDRSIEEDVAYNTPGIERMLLIALVSSYRYEGPRFHEDSAKSEAKTLCTAIKDAGDKNPMDDQEVVRILSTRSKPHLKAVFKHYKEISGKNIDEDLVADSSLKHTVQCLSTPHTYFIKVLDAAMNPVADENTKEGLTRVLVTRADVDMKLIAEEYHKQNGVELAQKIEQMVKGNFKEFLLTLLARGDQLKK</sequence>
<evidence type="ECO:0000256" key="5">
    <source>
        <dbReference type="ARBA" id="ARBA00023302"/>
    </source>
</evidence>
<keyword evidence="5" id="KW-0111">Calcium/phospholipid-binding</keyword>